<evidence type="ECO:0000313" key="6">
    <source>
        <dbReference type="Proteomes" id="UP001604336"/>
    </source>
</evidence>
<organism evidence="5 6">
    <name type="scientific">Abeliophyllum distichum</name>
    <dbReference type="NCBI Taxonomy" id="126358"/>
    <lineage>
        <taxon>Eukaryota</taxon>
        <taxon>Viridiplantae</taxon>
        <taxon>Streptophyta</taxon>
        <taxon>Embryophyta</taxon>
        <taxon>Tracheophyta</taxon>
        <taxon>Spermatophyta</taxon>
        <taxon>Magnoliopsida</taxon>
        <taxon>eudicotyledons</taxon>
        <taxon>Gunneridae</taxon>
        <taxon>Pentapetalae</taxon>
        <taxon>asterids</taxon>
        <taxon>lamiids</taxon>
        <taxon>Lamiales</taxon>
        <taxon>Oleaceae</taxon>
        <taxon>Forsythieae</taxon>
        <taxon>Abeliophyllum</taxon>
    </lineage>
</organism>
<dbReference type="InterPro" id="IPR031425">
    <property type="entry name" value="NPR1/NH1-interacting"/>
</dbReference>
<comment type="subcellular location">
    <subcellularLocation>
        <location evidence="1">Nucleus</location>
    </subcellularLocation>
</comment>
<dbReference type="Proteomes" id="UP001604336">
    <property type="component" value="Unassembled WGS sequence"/>
</dbReference>
<evidence type="ECO:0000256" key="1">
    <source>
        <dbReference type="ARBA" id="ARBA00004123"/>
    </source>
</evidence>
<proteinExistence type="inferred from homology"/>
<dbReference type="EMBL" id="JBFOLK010000008">
    <property type="protein sequence ID" value="KAL2491182.1"/>
    <property type="molecule type" value="Genomic_DNA"/>
</dbReference>
<dbReference type="Pfam" id="PF15699">
    <property type="entry name" value="NPR1_interact"/>
    <property type="match status" value="1"/>
</dbReference>
<dbReference type="GO" id="GO:0005634">
    <property type="term" value="C:nucleus"/>
    <property type="evidence" value="ECO:0007669"/>
    <property type="project" value="UniProtKB-SubCell"/>
</dbReference>
<dbReference type="PANTHER" id="PTHR33669">
    <property type="entry name" value="PROTEIN NEGATIVE REGULATOR OF RESISTANCE"/>
    <property type="match status" value="1"/>
</dbReference>
<sequence>MEDEENDEEKKMELFFALIKSTRQVHEKLMKRDQKGIEKPNEYKPPVAAVWNPCFRPEDFMEDAVQPTAAVGCSGTSTPLTPPTAPCEREDKESKSLMEEEQPPAEPSKGRDSGLDLNLSL</sequence>
<protein>
    <submittedName>
        <fullName evidence="5">NPR1/NH1-interacting protein</fullName>
    </submittedName>
</protein>
<evidence type="ECO:0000256" key="2">
    <source>
        <dbReference type="ARBA" id="ARBA00009937"/>
    </source>
</evidence>
<evidence type="ECO:0000313" key="5">
    <source>
        <dbReference type="EMBL" id="KAL2491182.1"/>
    </source>
</evidence>
<name>A0ABD1RTW0_9LAMI</name>
<comment type="similarity">
    <text evidence="2">Belongs to the NPR1-interactor family.</text>
</comment>
<dbReference type="PANTHER" id="PTHR33669:SF26">
    <property type="entry name" value="PROTEIN NIM1-INTERACTING 3"/>
    <property type="match status" value="1"/>
</dbReference>
<comment type="caution">
    <text evidence="5">The sequence shown here is derived from an EMBL/GenBank/DDBJ whole genome shotgun (WGS) entry which is preliminary data.</text>
</comment>
<dbReference type="AlphaFoldDB" id="A0ABD1RTW0"/>
<feature type="compositionally biased region" description="Basic and acidic residues" evidence="4">
    <location>
        <begin position="87"/>
        <end position="98"/>
    </location>
</feature>
<keyword evidence="3" id="KW-0539">Nucleus</keyword>
<evidence type="ECO:0000256" key="3">
    <source>
        <dbReference type="ARBA" id="ARBA00023242"/>
    </source>
</evidence>
<feature type="region of interest" description="Disordered" evidence="4">
    <location>
        <begin position="70"/>
        <end position="121"/>
    </location>
</feature>
<reference evidence="6" key="1">
    <citation type="submission" date="2024-07" db="EMBL/GenBank/DDBJ databases">
        <title>Two chromosome-level genome assemblies of Korean endemic species Abeliophyllum distichum and Forsythia ovata (Oleaceae).</title>
        <authorList>
            <person name="Jang H."/>
        </authorList>
    </citation>
    <scope>NUCLEOTIDE SEQUENCE [LARGE SCALE GENOMIC DNA]</scope>
</reference>
<accession>A0ABD1RTW0</accession>
<keyword evidence="6" id="KW-1185">Reference proteome</keyword>
<gene>
    <name evidence="5" type="ORF">Adt_26810</name>
</gene>
<evidence type="ECO:0000256" key="4">
    <source>
        <dbReference type="SAM" id="MobiDB-lite"/>
    </source>
</evidence>